<evidence type="ECO:0000313" key="2">
    <source>
        <dbReference type="Proteomes" id="UP001371218"/>
    </source>
</evidence>
<accession>A0ABU9C235</accession>
<comment type="caution">
    <text evidence="1">The sequence shown here is derived from an EMBL/GenBank/DDBJ whole genome shotgun (WGS) entry which is preliminary data.</text>
</comment>
<dbReference type="Proteomes" id="UP001371218">
    <property type="component" value="Unassembled WGS sequence"/>
</dbReference>
<proteinExistence type="predicted"/>
<reference evidence="1 2" key="1">
    <citation type="submission" date="2024-04" db="EMBL/GenBank/DDBJ databases">
        <title>Novel species of the genus Ideonella isolated from streams.</title>
        <authorList>
            <person name="Lu H."/>
        </authorList>
    </citation>
    <scope>NUCLEOTIDE SEQUENCE [LARGE SCALE GENOMIC DNA]</scope>
    <source>
        <strain evidence="1 2">DXS29W</strain>
    </source>
</reference>
<keyword evidence="2" id="KW-1185">Reference proteome</keyword>
<name>A0ABU9C235_9BURK</name>
<organism evidence="1 2">
    <name type="scientific">Ideonella lacteola</name>
    <dbReference type="NCBI Taxonomy" id="2984193"/>
    <lineage>
        <taxon>Bacteria</taxon>
        <taxon>Pseudomonadati</taxon>
        <taxon>Pseudomonadota</taxon>
        <taxon>Betaproteobacteria</taxon>
        <taxon>Burkholderiales</taxon>
        <taxon>Sphaerotilaceae</taxon>
        <taxon>Ideonella</taxon>
    </lineage>
</organism>
<dbReference type="EMBL" id="JBBUTG010000040">
    <property type="protein sequence ID" value="MEK8034910.1"/>
    <property type="molecule type" value="Genomic_DNA"/>
</dbReference>
<protein>
    <submittedName>
        <fullName evidence="1">Uncharacterized protein</fullName>
    </submittedName>
</protein>
<dbReference type="RefSeq" id="WP_341429344.1">
    <property type="nucleotide sequence ID" value="NZ_JBBUTG010000040.1"/>
</dbReference>
<gene>
    <name evidence="1" type="ORF">AACH06_29190</name>
</gene>
<evidence type="ECO:0000313" key="1">
    <source>
        <dbReference type="EMBL" id="MEK8034910.1"/>
    </source>
</evidence>
<sequence length="110" mass="11899">MWLNSDDKPEPNTPLARSFQEEIEAALGAANGTKVKADCWMIGNVNFAVSCRVSAPIAENLIAQLLASGWSYAERSSPSSITLRKASRQISVSQMPSTNEVSIAMRLVKS</sequence>